<dbReference type="AlphaFoldDB" id="A0A382NGG6"/>
<name>A0A382NGG6_9ZZZZ</name>
<dbReference type="PANTHER" id="PTHR21240">
    <property type="entry name" value="2-AMINO-3-CARBOXYLMUCONATE-6-SEMIALDEHYDE DECARBOXYLASE"/>
    <property type="match status" value="1"/>
</dbReference>
<sequence>MTVVDTHTHAGVNWFEPVEMLLYQMTLNQVDHAVLIQHGRPEYGTYDHSYLYECVERFPGKFNIVVIVDSDKKDSLRKLEEHKEKGAVGVRLTATTRSPGPDQFAIWRKAAELDMVVSCMGTVDDFSSDQFAELVSEFPTIPIIIEHLAGGGEGSAFPRNGKAPVSPFSKYKKAMQLGDFGNTYLKIHGLGEFNIRPNVLKEKFDRNFFDDIPPLLEMAKDAFGYKKIMWGSDYPPVSGREGYRNAMKTGMENSVFAEPAEIEWIMGGTALTLFNFV</sequence>
<protein>
    <recommendedName>
        <fullName evidence="2">Amidohydrolase-related domain-containing protein</fullName>
    </recommendedName>
</protein>
<dbReference type="GO" id="GO:0016787">
    <property type="term" value="F:hydrolase activity"/>
    <property type="evidence" value="ECO:0007669"/>
    <property type="project" value="InterPro"/>
</dbReference>
<dbReference type="SUPFAM" id="SSF51556">
    <property type="entry name" value="Metallo-dependent hydrolases"/>
    <property type="match status" value="1"/>
</dbReference>
<dbReference type="InterPro" id="IPR032466">
    <property type="entry name" value="Metal_Hydrolase"/>
</dbReference>
<evidence type="ECO:0000313" key="3">
    <source>
        <dbReference type="EMBL" id="SVC58822.1"/>
    </source>
</evidence>
<keyword evidence="1" id="KW-0456">Lyase</keyword>
<dbReference type="Gene3D" id="3.20.20.140">
    <property type="entry name" value="Metal-dependent hydrolases"/>
    <property type="match status" value="1"/>
</dbReference>
<dbReference type="EMBL" id="UINC01099499">
    <property type="protein sequence ID" value="SVC58822.1"/>
    <property type="molecule type" value="Genomic_DNA"/>
</dbReference>
<dbReference type="InterPro" id="IPR032465">
    <property type="entry name" value="ACMSD"/>
</dbReference>
<evidence type="ECO:0000259" key="2">
    <source>
        <dbReference type="Pfam" id="PF04909"/>
    </source>
</evidence>
<proteinExistence type="predicted"/>
<dbReference type="PANTHER" id="PTHR21240:SF19">
    <property type="entry name" value="CATALYTIC_ HYDROLASE"/>
    <property type="match status" value="1"/>
</dbReference>
<accession>A0A382NGG6</accession>
<reference evidence="3" key="1">
    <citation type="submission" date="2018-05" db="EMBL/GenBank/DDBJ databases">
        <authorList>
            <person name="Lanie J.A."/>
            <person name="Ng W.-L."/>
            <person name="Kazmierczak K.M."/>
            <person name="Andrzejewski T.M."/>
            <person name="Davidsen T.M."/>
            <person name="Wayne K.J."/>
            <person name="Tettelin H."/>
            <person name="Glass J.I."/>
            <person name="Rusch D."/>
            <person name="Podicherti R."/>
            <person name="Tsui H.-C.T."/>
            <person name="Winkler M.E."/>
        </authorList>
    </citation>
    <scope>NUCLEOTIDE SEQUENCE</scope>
</reference>
<feature type="domain" description="Amidohydrolase-related" evidence="2">
    <location>
        <begin position="18"/>
        <end position="276"/>
    </location>
</feature>
<dbReference type="Pfam" id="PF04909">
    <property type="entry name" value="Amidohydro_2"/>
    <property type="match status" value="1"/>
</dbReference>
<dbReference type="InterPro" id="IPR006680">
    <property type="entry name" value="Amidohydro-rel"/>
</dbReference>
<dbReference type="GO" id="GO:0016831">
    <property type="term" value="F:carboxy-lyase activity"/>
    <property type="evidence" value="ECO:0007669"/>
    <property type="project" value="InterPro"/>
</dbReference>
<gene>
    <name evidence="3" type="ORF">METZ01_LOCUS311676</name>
</gene>
<organism evidence="3">
    <name type="scientific">marine metagenome</name>
    <dbReference type="NCBI Taxonomy" id="408172"/>
    <lineage>
        <taxon>unclassified sequences</taxon>
        <taxon>metagenomes</taxon>
        <taxon>ecological metagenomes</taxon>
    </lineage>
</organism>
<evidence type="ECO:0000256" key="1">
    <source>
        <dbReference type="ARBA" id="ARBA00023239"/>
    </source>
</evidence>